<organism evidence="2 3">
    <name type="scientific">Filobasidium floriforme</name>
    <dbReference type="NCBI Taxonomy" id="5210"/>
    <lineage>
        <taxon>Eukaryota</taxon>
        <taxon>Fungi</taxon>
        <taxon>Dikarya</taxon>
        <taxon>Basidiomycota</taxon>
        <taxon>Agaricomycotina</taxon>
        <taxon>Tremellomycetes</taxon>
        <taxon>Filobasidiales</taxon>
        <taxon>Filobasidiaceae</taxon>
        <taxon>Filobasidium</taxon>
    </lineage>
</organism>
<dbReference type="EMBL" id="JABELV010000072">
    <property type="protein sequence ID" value="KAG7532150.1"/>
    <property type="molecule type" value="Genomic_DNA"/>
</dbReference>
<feature type="compositionally biased region" description="Polar residues" evidence="1">
    <location>
        <begin position="468"/>
        <end position="478"/>
    </location>
</feature>
<feature type="compositionally biased region" description="Polar residues" evidence="1">
    <location>
        <begin position="570"/>
        <end position="585"/>
    </location>
</feature>
<protein>
    <submittedName>
        <fullName evidence="2">Uncharacterized protein</fullName>
    </submittedName>
</protein>
<gene>
    <name evidence="2" type="ORF">FFLO_03778</name>
</gene>
<feature type="compositionally biased region" description="Pro residues" evidence="1">
    <location>
        <begin position="202"/>
        <end position="216"/>
    </location>
</feature>
<evidence type="ECO:0000313" key="3">
    <source>
        <dbReference type="Proteomes" id="UP000812966"/>
    </source>
</evidence>
<feature type="compositionally biased region" description="Low complexity" evidence="1">
    <location>
        <begin position="622"/>
        <end position="641"/>
    </location>
</feature>
<feature type="region of interest" description="Disordered" evidence="1">
    <location>
        <begin position="302"/>
        <end position="641"/>
    </location>
</feature>
<feature type="compositionally biased region" description="Basic and acidic residues" evidence="1">
    <location>
        <begin position="592"/>
        <end position="602"/>
    </location>
</feature>
<feature type="compositionally biased region" description="Basic and acidic residues" evidence="1">
    <location>
        <begin position="302"/>
        <end position="319"/>
    </location>
</feature>
<feature type="compositionally biased region" description="Basic and acidic residues" evidence="1">
    <location>
        <begin position="1"/>
        <end position="12"/>
    </location>
</feature>
<feature type="compositionally biased region" description="Low complexity" evidence="1">
    <location>
        <begin position="227"/>
        <end position="240"/>
    </location>
</feature>
<dbReference type="Proteomes" id="UP000812966">
    <property type="component" value="Unassembled WGS sequence"/>
</dbReference>
<feature type="compositionally biased region" description="Low complexity" evidence="1">
    <location>
        <begin position="82"/>
        <end position="92"/>
    </location>
</feature>
<feature type="compositionally biased region" description="Basic and acidic residues" evidence="1">
    <location>
        <begin position="241"/>
        <end position="254"/>
    </location>
</feature>
<comment type="caution">
    <text evidence="2">The sequence shown here is derived from an EMBL/GenBank/DDBJ whole genome shotgun (WGS) entry which is preliminary data.</text>
</comment>
<name>A0A8K0JK14_9TREE</name>
<accession>A0A8K0JK14</accession>
<feature type="compositionally biased region" description="Polar residues" evidence="1">
    <location>
        <begin position="509"/>
        <end position="518"/>
    </location>
</feature>
<feature type="region of interest" description="Disordered" evidence="1">
    <location>
        <begin position="1"/>
        <end position="286"/>
    </location>
</feature>
<feature type="compositionally biased region" description="Low complexity" evidence="1">
    <location>
        <begin position="430"/>
        <end position="455"/>
    </location>
</feature>
<evidence type="ECO:0000313" key="2">
    <source>
        <dbReference type="EMBL" id="KAG7532150.1"/>
    </source>
</evidence>
<reference evidence="2" key="1">
    <citation type="submission" date="2020-04" db="EMBL/GenBank/DDBJ databases">
        <title>Analysis of mating type loci in Filobasidium floriforme.</title>
        <authorList>
            <person name="Nowrousian M."/>
        </authorList>
    </citation>
    <scope>NUCLEOTIDE SEQUENCE</scope>
    <source>
        <strain evidence="2">CBS 6242</strain>
    </source>
</reference>
<proteinExistence type="predicted"/>
<evidence type="ECO:0000256" key="1">
    <source>
        <dbReference type="SAM" id="MobiDB-lite"/>
    </source>
</evidence>
<feature type="compositionally biased region" description="Basic and acidic residues" evidence="1">
    <location>
        <begin position="94"/>
        <end position="127"/>
    </location>
</feature>
<keyword evidence="3" id="KW-1185">Reference proteome</keyword>
<feature type="compositionally biased region" description="Basic and acidic residues" evidence="1">
    <location>
        <begin position="35"/>
        <end position="45"/>
    </location>
</feature>
<feature type="compositionally biased region" description="Low complexity" evidence="1">
    <location>
        <begin position="479"/>
        <end position="493"/>
    </location>
</feature>
<dbReference type="AlphaFoldDB" id="A0A8K0JK14"/>
<sequence>MRSIDGFRRPLPIEKSQGSVNNLIKRFQQASDAASRQKERQERTRPPGRSVSGSSSGSGVGSGLPSGSAIFEKSGSGWRRASGVSESGSVGSDFEVRVERAKNREGQTDGKKEAGQEEKGDGEKEEVLMDEPEEFKHHTSGTIETTEDGKQGATGNAQEKTSDEDKEELESAKGPVDEPVAQDQAVDVANPDPVEEHASRPTPAPAPSSGPVPTSPPAQNSRPNDQTATTVETAVSSTVSKTDHQEDMREKEEAKEGEEQERDGNSDAIPVTPEVETGLAANPEASIMSGNISEQAIEKDENIIGEQGKDVEVGNEKTLDSNAAADAMAQLEIQEPEDVPVTSDVANQSDAPAESVPVRKSALESQQAEHTGKAPEPVDENKEIQVPLEAVAEPSAQPEIAKQQETKVKSPGPVPAPSTSKSPVPQKPIPAKTTPRQTRAATTPSKTPSTASQTPLKAQKTGGLPATKPSTPSGRLTKSSAPPTTSARTSPHAQSKPTTPVAFPRTVRKSLTPSSQGATPLRPSHTGSTASPSPAHIQSLKPHHTGAITPLRPQPTGTRAIERSPLYAPTASSLAKTKQKVTASPSPVGGKGKAESATRKESVGSLSEPGVGSLGSRMRVISSSGSTTSARSRQRTASGDA</sequence>
<feature type="compositionally biased region" description="Polar residues" evidence="1">
    <location>
        <begin position="16"/>
        <end position="34"/>
    </location>
</feature>